<dbReference type="PROSITE" id="PS50262">
    <property type="entry name" value="G_PROTEIN_RECEP_F1_2"/>
    <property type="match status" value="1"/>
</dbReference>
<dbReference type="PANTHER" id="PTHR24246:SF27">
    <property type="entry name" value="ADENOSINE RECEPTOR, ISOFORM A"/>
    <property type="match status" value="1"/>
</dbReference>
<keyword evidence="7" id="KW-0675">Receptor</keyword>
<dbReference type="SUPFAM" id="SSF81321">
    <property type="entry name" value="Family A G protein-coupled receptor-like"/>
    <property type="match status" value="1"/>
</dbReference>
<feature type="domain" description="G-protein coupled receptors family 1 profile" evidence="11">
    <location>
        <begin position="35"/>
        <end position="108"/>
    </location>
</feature>
<dbReference type="AlphaFoldDB" id="A0A9W9ZQD7"/>
<dbReference type="InterPro" id="IPR017452">
    <property type="entry name" value="GPCR_Rhodpsn_7TM"/>
</dbReference>
<dbReference type="GO" id="GO:0004930">
    <property type="term" value="F:G protein-coupled receptor activity"/>
    <property type="evidence" value="ECO:0007669"/>
    <property type="project" value="UniProtKB-KW"/>
</dbReference>
<evidence type="ECO:0000256" key="3">
    <source>
        <dbReference type="ARBA" id="ARBA00022692"/>
    </source>
</evidence>
<feature type="transmembrane region" description="Helical" evidence="10">
    <location>
        <begin position="55"/>
        <end position="77"/>
    </location>
</feature>
<comment type="caution">
    <text evidence="12">The sequence shown here is derived from an EMBL/GenBank/DDBJ whole genome shotgun (WGS) entry which is preliminary data.</text>
</comment>
<name>A0A9W9ZQD7_9CNID</name>
<evidence type="ECO:0000256" key="7">
    <source>
        <dbReference type="ARBA" id="ARBA00023170"/>
    </source>
</evidence>
<keyword evidence="9" id="KW-0807">Transducer</keyword>
<protein>
    <recommendedName>
        <fullName evidence="11">G-protein coupled receptors family 1 profile domain-containing protein</fullName>
    </recommendedName>
</protein>
<evidence type="ECO:0000256" key="2">
    <source>
        <dbReference type="ARBA" id="ARBA00022475"/>
    </source>
</evidence>
<dbReference type="PRINTS" id="PR00237">
    <property type="entry name" value="GPCRRHODOPSN"/>
</dbReference>
<dbReference type="EMBL" id="MU825880">
    <property type="protein sequence ID" value="KAJ7385480.1"/>
    <property type="molecule type" value="Genomic_DNA"/>
</dbReference>
<evidence type="ECO:0000256" key="6">
    <source>
        <dbReference type="ARBA" id="ARBA00023136"/>
    </source>
</evidence>
<sequence length="108" mass="11423">MEGSENATAASLIDPGEAITWCTIFSLEALVAIASNAVTIAVLVDKRLRKQTSILLVNLAVADMLVGIAAIPGWVYFLGAMANLWKNEATVVVNILYSALDIAGHLPQ</sequence>
<keyword evidence="2" id="KW-1003">Cell membrane</keyword>
<dbReference type="OrthoDB" id="5965119at2759"/>
<dbReference type="PANTHER" id="PTHR24246">
    <property type="entry name" value="OLFACTORY RECEPTOR AND ADENOSINE RECEPTOR"/>
    <property type="match status" value="1"/>
</dbReference>
<keyword evidence="8" id="KW-0325">Glycoprotein</keyword>
<keyword evidence="6 10" id="KW-0472">Membrane</keyword>
<keyword evidence="5" id="KW-0297">G-protein coupled receptor</keyword>
<evidence type="ECO:0000313" key="13">
    <source>
        <dbReference type="Proteomes" id="UP001163046"/>
    </source>
</evidence>
<reference evidence="12" key="1">
    <citation type="submission" date="2023-01" db="EMBL/GenBank/DDBJ databases">
        <title>Genome assembly of the deep-sea coral Lophelia pertusa.</title>
        <authorList>
            <person name="Herrera S."/>
            <person name="Cordes E."/>
        </authorList>
    </citation>
    <scope>NUCLEOTIDE SEQUENCE</scope>
    <source>
        <strain evidence="12">USNM1676648</strain>
        <tissue evidence="12">Polyp</tissue>
    </source>
</reference>
<evidence type="ECO:0000256" key="5">
    <source>
        <dbReference type="ARBA" id="ARBA00023040"/>
    </source>
</evidence>
<dbReference type="Gene3D" id="1.20.1070.10">
    <property type="entry name" value="Rhodopsin 7-helix transmembrane proteins"/>
    <property type="match status" value="1"/>
</dbReference>
<dbReference type="InterPro" id="IPR000276">
    <property type="entry name" value="GPCR_Rhodpsn"/>
</dbReference>
<evidence type="ECO:0000259" key="11">
    <source>
        <dbReference type="PROSITE" id="PS50262"/>
    </source>
</evidence>
<evidence type="ECO:0000256" key="1">
    <source>
        <dbReference type="ARBA" id="ARBA00004651"/>
    </source>
</evidence>
<keyword evidence="13" id="KW-1185">Reference proteome</keyword>
<organism evidence="12 13">
    <name type="scientific">Desmophyllum pertusum</name>
    <dbReference type="NCBI Taxonomy" id="174260"/>
    <lineage>
        <taxon>Eukaryota</taxon>
        <taxon>Metazoa</taxon>
        <taxon>Cnidaria</taxon>
        <taxon>Anthozoa</taxon>
        <taxon>Hexacorallia</taxon>
        <taxon>Scleractinia</taxon>
        <taxon>Caryophylliina</taxon>
        <taxon>Caryophylliidae</taxon>
        <taxon>Desmophyllum</taxon>
    </lineage>
</organism>
<accession>A0A9W9ZQD7</accession>
<evidence type="ECO:0000256" key="4">
    <source>
        <dbReference type="ARBA" id="ARBA00022989"/>
    </source>
</evidence>
<dbReference type="Proteomes" id="UP001163046">
    <property type="component" value="Unassembled WGS sequence"/>
</dbReference>
<comment type="subcellular location">
    <subcellularLocation>
        <location evidence="1">Cell membrane</location>
        <topology evidence="1">Multi-pass membrane protein</topology>
    </subcellularLocation>
</comment>
<dbReference type="GO" id="GO:0005886">
    <property type="term" value="C:plasma membrane"/>
    <property type="evidence" value="ECO:0007669"/>
    <property type="project" value="UniProtKB-SubCell"/>
</dbReference>
<proteinExistence type="predicted"/>
<keyword evidence="4 10" id="KW-1133">Transmembrane helix</keyword>
<evidence type="ECO:0000256" key="9">
    <source>
        <dbReference type="ARBA" id="ARBA00023224"/>
    </source>
</evidence>
<keyword evidence="3 10" id="KW-0812">Transmembrane</keyword>
<feature type="transmembrane region" description="Helical" evidence="10">
    <location>
        <begin position="18"/>
        <end position="43"/>
    </location>
</feature>
<evidence type="ECO:0000313" key="12">
    <source>
        <dbReference type="EMBL" id="KAJ7385480.1"/>
    </source>
</evidence>
<gene>
    <name evidence="12" type="ORF">OS493_015050</name>
</gene>
<evidence type="ECO:0000256" key="10">
    <source>
        <dbReference type="SAM" id="Phobius"/>
    </source>
</evidence>
<evidence type="ECO:0000256" key="8">
    <source>
        <dbReference type="ARBA" id="ARBA00023180"/>
    </source>
</evidence>